<keyword evidence="13" id="KW-1185">Reference proteome</keyword>
<feature type="transmembrane region" description="Helical" evidence="10">
    <location>
        <begin position="190"/>
        <end position="208"/>
    </location>
</feature>
<dbReference type="CDD" id="cd13123">
    <property type="entry name" value="MATE_MurJ_like"/>
    <property type="match status" value="1"/>
</dbReference>
<dbReference type="NCBIfam" id="TIGR01695">
    <property type="entry name" value="murJ_mviN"/>
    <property type="match status" value="1"/>
</dbReference>
<dbReference type="RefSeq" id="WP_012765642.1">
    <property type="nucleotide sequence ID" value="NC_012881.1"/>
</dbReference>
<proteinExistence type="inferred from homology"/>
<keyword evidence="10 11" id="KW-0961">Cell wall biogenesis/degradation</keyword>
<evidence type="ECO:0000256" key="7">
    <source>
        <dbReference type="ARBA" id="ARBA00023136"/>
    </source>
</evidence>
<reference evidence="12 13" key="1">
    <citation type="submission" date="2009-06" db="EMBL/GenBank/DDBJ databases">
        <title>Complete sequence of Desulfovibrio salexigens DSM 2638.</title>
        <authorList>
            <consortium name="US DOE Joint Genome Institute"/>
            <person name="Lucas S."/>
            <person name="Copeland A."/>
            <person name="Lapidus A."/>
            <person name="Glavina del Rio T."/>
            <person name="Tice H."/>
            <person name="Bruce D."/>
            <person name="Goodwin L."/>
            <person name="Pitluck S."/>
            <person name="Munk A.C."/>
            <person name="Brettin T."/>
            <person name="Detter J.C."/>
            <person name="Han C."/>
            <person name="Tapia R."/>
            <person name="Larimer F."/>
            <person name="Land M."/>
            <person name="Hauser L."/>
            <person name="Kyrpides N."/>
            <person name="Anderson I."/>
            <person name="Wall J.D."/>
            <person name="Arkin A.P."/>
            <person name="Dehal P."/>
            <person name="Chivian D."/>
            <person name="Giles B."/>
            <person name="Hazen T.C."/>
        </authorList>
    </citation>
    <scope>NUCLEOTIDE SEQUENCE [LARGE SCALE GENOMIC DNA]</scope>
    <source>
        <strain evidence="13">ATCC 14822 / DSM 2638 / NCIMB 8403 / VKM B-1763</strain>
    </source>
</reference>
<feature type="transmembrane region" description="Helical" evidence="10">
    <location>
        <begin position="318"/>
        <end position="342"/>
    </location>
</feature>
<comment type="subcellular location">
    <subcellularLocation>
        <location evidence="10">Cell inner membrane</location>
        <topology evidence="10">Multi-pass membrane protein</topology>
    </subcellularLocation>
    <subcellularLocation>
        <location evidence="1">Cell membrane</location>
        <topology evidence="1">Multi-pass membrane protein</topology>
    </subcellularLocation>
</comment>
<feature type="transmembrane region" description="Helical" evidence="10">
    <location>
        <begin position="163"/>
        <end position="184"/>
    </location>
</feature>
<evidence type="ECO:0000256" key="6">
    <source>
        <dbReference type="ARBA" id="ARBA00022989"/>
    </source>
</evidence>
<sequence>MTAESSKIVRNASVVAGATLLSRVLGFVRDLIVAFALGAGLPADAFFVAFRIPNLLRRLFGEGSLTMAFVPVFSRVRKEQGDAAAFEMARSSMLWLLLILGALTVLAIVGAKYIVMLIAPGFIGNPALMSLTVDLVRVCFPYVIFICGVALCMGILNSMGHFLAPALAPCMLNVALIGSALIGYFTGNSVALFMAWGVLIGGVLQWMLQQPYLKRIGLHWRGKAELDNPGVKRMGKLMLPTVLGAAVYQINVVLGTLLASFLPVGSVSYLYYADRLVQFPLGVFGIAVGTAALPSLAKLYVEGQHDDFAKTLKQSVGLILFISLPAMAGLVSLAEPLIGLLFQRGAFDAQAVTATSQALMAYGIGLPFIAMSRPLVSAFYAQEDTRTPVKVAILCLLVNVGAGYLLMQHIAHVGLALAVSISSMLNCLLLSIIMGRRTGLFPMPFGSVAKSVLLSALIGAGAWYSAGYDILWFALIPVWMAVYGFGSLLLKSDDARMLVGALRRKI</sequence>
<dbReference type="GO" id="GO:0034204">
    <property type="term" value="P:lipid translocation"/>
    <property type="evidence" value="ECO:0007669"/>
    <property type="project" value="TreeGrafter"/>
</dbReference>
<feature type="transmembrane region" description="Helical" evidence="10">
    <location>
        <begin position="276"/>
        <end position="297"/>
    </location>
</feature>
<evidence type="ECO:0000313" key="12">
    <source>
        <dbReference type="EMBL" id="ACS78116.1"/>
    </source>
</evidence>
<keyword evidence="4 10" id="KW-0133">Cell shape</keyword>
<dbReference type="STRING" id="526222.Desal_0044"/>
<dbReference type="PIRSF" id="PIRSF002869">
    <property type="entry name" value="MviN"/>
    <property type="match status" value="1"/>
</dbReference>
<evidence type="ECO:0000256" key="10">
    <source>
        <dbReference type="HAMAP-Rule" id="MF_02078"/>
    </source>
</evidence>
<feature type="transmembrane region" description="Helical" evidence="10">
    <location>
        <begin position="445"/>
        <end position="464"/>
    </location>
</feature>
<evidence type="ECO:0000256" key="8">
    <source>
        <dbReference type="ARBA" id="ARBA00060041"/>
    </source>
</evidence>
<dbReference type="Proteomes" id="UP000002601">
    <property type="component" value="Chromosome"/>
</dbReference>
<dbReference type="InterPro" id="IPR051050">
    <property type="entry name" value="Lipid_II_flippase_MurJ/MviN"/>
</dbReference>
<feature type="transmembrane region" description="Helical" evidence="10">
    <location>
        <begin position="354"/>
        <end position="376"/>
    </location>
</feature>
<organism evidence="12 13">
    <name type="scientific">Maridesulfovibrio salexigens (strain ATCC 14822 / DSM 2638 / NCIMB 8403 / VKM B-1763)</name>
    <name type="common">Desulfovibrio salexigens</name>
    <dbReference type="NCBI Taxonomy" id="526222"/>
    <lineage>
        <taxon>Bacteria</taxon>
        <taxon>Pseudomonadati</taxon>
        <taxon>Thermodesulfobacteriota</taxon>
        <taxon>Desulfovibrionia</taxon>
        <taxon>Desulfovibrionales</taxon>
        <taxon>Desulfovibrionaceae</taxon>
        <taxon>Maridesulfovibrio</taxon>
    </lineage>
</organism>
<dbReference type="GO" id="GO:0071555">
    <property type="term" value="P:cell wall organization"/>
    <property type="evidence" value="ECO:0007669"/>
    <property type="project" value="UniProtKB-UniRule"/>
</dbReference>
<evidence type="ECO:0000256" key="4">
    <source>
        <dbReference type="ARBA" id="ARBA00022960"/>
    </source>
</evidence>
<dbReference type="GO" id="GO:0005886">
    <property type="term" value="C:plasma membrane"/>
    <property type="evidence" value="ECO:0007669"/>
    <property type="project" value="UniProtKB-SubCell"/>
</dbReference>
<evidence type="ECO:0000313" key="13">
    <source>
        <dbReference type="Proteomes" id="UP000002601"/>
    </source>
</evidence>
<dbReference type="PANTHER" id="PTHR47019">
    <property type="entry name" value="LIPID II FLIPPASE MURJ"/>
    <property type="match status" value="1"/>
</dbReference>
<feature type="transmembrane region" description="Helical" evidence="10">
    <location>
        <begin position="388"/>
        <end position="407"/>
    </location>
</feature>
<dbReference type="HAMAP" id="MF_02078">
    <property type="entry name" value="MurJ_MviN"/>
    <property type="match status" value="1"/>
</dbReference>
<accession>C6BUX9</accession>
<keyword evidence="6 10" id="KW-1133">Transmembrane helix</keyword>
<dbReference type="OrthoDB" id="9786339at2"/>
<feature type="transmembrane region" description="Helical" evidence="10">
    <location>
        <begin position="413"/>
        <end position="433"/>
    </location>
</feature>
<evidence type="ECO:0000256" key="3">
    <source>
        <dbReference type="ARBA" id="ARBA00022692"/>
    </source>
</evidence>
<evidence type="ECO:0000256" key="9">
    <source>
        <dbReference type="ARBA" id="ARBA00061532"/>
    </source>
</evidence>
<evidence type="ECO:0000256" key="1">
    <source>
        <dbReference type="ARBA" id="ARBA00004651"/>
    </source>
</evidence>
<name>C6BUX9_MARSD</name>
<keyword evidence="2 10" id="KW-1003">Cell membrane</keyword>
<dbReference type="KEGG" id="dsa:Desal_0044"/>
<keyword evidence="5 10" id="KW-0573">Peptidoglycan synthesis</keyword>
<dbReference type="Pfam" id="PF03023">
    <property type="entry name" value="MurJ"/>
    <property type="match status" value="1"/>
</dbReference>
<dbReference type="EMBL" id="CP001649">
    <property type="protein sequence ID" value="ACS78116.1"/>
    <property type="molecule type" value="Genomic_DNA"/>
</dbReference>
<dbReference type="InterPro" id="IPR004268">
    <property type="entry name" value="MurJ"/>
</dbReference>
<protein>
    <recommendedName>
        <fullName evidence="10">Probable lipid II flippase MurJ</fullName>
    </recommendedName>
</protein>
<keyword evidence="3 10" id="KW-0812">Transmembrane</keyword>
<evidence type="ECO:0000256" key="2">
    <source>
        <dbReference type="ARBA" id="ARBA00022475"/>
    </source>
</evidence>
<evidence type="ECO:0000256" key="5">
    <source>
        <dbReference type="ARBA" id="ARBA00022984"/>
    </source>
</evidence>
<dbReference type="PANTHER" id="PTHR47019:SF1">
    <property type="entry name" value="LIPID II FLIPPASE MURJ"/>
    <property type="match status" value="1"/>
</dbReference>
<feature type="transmembrane region" description="Helical" evidence="10">
    <location>
        <begin position="31"/>
        <end position="50"/>
    </location>
</feature>
<keyword evidence="10" id="KW-0997">Cell inner membrane</keyword>
<comment type="similarity">
    <text evidence="9 10 11">Belongs to the MurJ/MviN family.</text>
</comment>
<feature type="transmembrane region" description="Helical" evidence="10">
    <location>
        <begin position="94"/>
        <end position="123"/>
    </location>
</feature>
<dbReference type="AlphaFoldDB" id="C6BUX9"/>
<keyword evidence="7 10" id="KW-0472">Membrane</keyword>
<comment type="function">
    <text evidence="8 10 11">Involved in peptidoglycan biosynthesis. Transports lipid-linked peptidoglycan precursors from the inner to the outer leaflet of the cytoplasmic membrane.</text>
</comment>
<gene>
    <name evidence="10" type="primary">murJ</name>
    <name evidence="12" type="ordered locus">Desal_0044</name>
</gene>
<feature type="transmembrane region" description="Helical" evidence="10">
    <location>
        <begin position="135"/>
        <end position="156"/>
    </location>
</feature>
<feature type="transmembrane region" description="Helical" evidence="10">
    <location>
        <begin position="242"/>
        <end position="264"/>
    </location>
</feature>
<feature type="transmembrane region" description="Helical" evidence="10">
    <location>
        <begin position="470"/>
        <end position="490"/>
    </location>
</feature>
<dbReference type="GO" id="GO:0015648">
    <property type="term" value="F:lipid-linked peptidoglycan transporter activity"/>
    <property type="evidence" value="ECO:0007669"/>
    <property type="project" value="UniProtKB-UniRule"/>
</dbReference>
<dbReference type="PRINTS" id="PR01806">
    <property type="entry name" value="VIRFACTRMVIN"/>
</dbReference>
<dbReference type="UniPathway" id="UPA00219"/>
<dbReference type="GO" id="GO:0009252">
    <property type="term" value="P:peptidoglycan biosynthetic process"/>
    <property type="evidence" value="ECO:0007669"/>
    <property type="project" value="UniProtKB-UniRule"/>
</dbReference>
<keyword evidence="10 11" id="KW-0813">Transport</keyword>
<dbReference type="eggNOG" id="COG0728">
    <property type="taxonomic scope" value="Bacteria"/>
</dbReference>
<dbReference type="HOGENOM" id="CLU_006797_5_3_7"/>
<evidence type="ECO:0000256" key="11">
    <source>
        <dbReference type="PIRNR" id="PIRNR002869"/>
    </source>
</evidence>
<comment type="pathway">
    <text evidence="10">Cell wall biogenesis; peptidoglycan biosynthesis.</text>
</comment>
<dbReference type="GO" id="GO:0008360">
    <property type="term" value="P:regulation of cell shape"/>
    <property type="evidence" value="ECO:0007669"/>
    <property type="project" value="UniProtKB-UniRule"/>
</dbReference>